<dbReference type="AlphaFoldDB" id="A0A369AC21"/>
<dbReference type="CDD" id="cd02883">
    <property type="entry name" value="NUDIX_Hydrolase"/>
    <property type="match status" value="1"/>
</dbReference>
<evidence type="ECO:0000256" key="1">
    <source>
        <dbReference type="ARBA" id="ARBA00022801"/>
    </source>
</evidence>
<dbReference type="PROSITE" id="PS00893">
    <property type="entry name" value="NUDIX_BOX"/>
    <property type="match status" value="1"/>
</dbReference>
<dbReference type="SUPFAM" id="SSF55811">
    <property type="entry name" value="Nudix"/>
    <property type="match status" value="1"/>
</dbReference>
<dbReference type="RefSeq" id="WP_051889243.1">
    <property type="nucleotide sequence ID" value="NZ_BHZF01000001.1"/>
</dbReference>
<dbReference type="EMBL" id="QPJS01000001">
    <property type="protein sequence ID" value="RCX04964.1"/>
    <property type="molecule type" value="Genomic_DNA"/>
</dbReference>
<dbReference type="InterPro" id="IPR020084">
    <property type="entry name" value="NUDIX_hydrolase_CS"/>
</dbReference>
<evidence type="ECO:0000313" key="3">
    <source>
        <dbReference type="EMBL" id="RCX04964.1"/>
    </source>
</evidence>
<keyword evidence="4" id="KW-1185">Reference proteome</keyword>
<feature type="domain" description="Nudix hydrolase" evidence="2">
    <location>
        <begin position="2"/>
        <end position="141"/>
    </location>
</feature>
<dbReference type="InterPro" id="IPR000086">
    <property type="entry name" value="NUDIX_hydrolase_dom"/>
</dbReference>
<dbReference type="PROSITE" id="PS51462">
    <property type="entry name" value="NUDIX"/>
    <property type="match status" value="1"/>
</dbReference>
<gene>
    <name evidence="3" type="ORF">DES35_101243</name>
</gene>
<comment type="caution">
    <text evidence="3">The sequence shown here is derived from an EMBL/GenBank/DDBJ whole genome shotgun (WGS) entry which is preliminary data.</text>
</comment>
<name>A0A369AC21_9FLAO</name>
<reference evidence="3 4" key="1">
    <citation type="submission" date="2018-07" db="EMBL/GenBank/DDBJ databases">
        <title>Genomic Encyclopedia of Type Strains, Phase IV (KMG-IV): sequencing the most valuable type-strain genomes for metagenomic binning, comparative biology and taxonomic classification.</title>
        <authorList>
            <person name="Goeker M."/>
        </authorList>
    </citation>
    <scope>NUCLEOTIDE SEQUENCE [LARGE SCALE GENOMIC DNA]</scope>
    <source>
        <strain evidence="3 4">DSM 21410</strain>
    </source>
</reference>
<organism evidence="3 4">
    <name type="scientific">Schleiferia thermophila</name>
    <dbReference type="NCBI Taxonomy" id="884107"/>
    <lineage>
        <taxon>Bacteria</taxon>
        <taxon>Pseudomonadati</taxon>
        <taxon>Bacteroidota</taxon>
        <taxon>Flavobacteriia</taxon>
        <taxon>Flavobacteriales</taxon>
        <taxon>Schleiferiaceae</taxon>
        <taxon>Schleiferia</taxon>
    </lineage>
</organism>
<evidence type="ECO:0000313" key="4">
    <source>
        <dbReference type="Proteomes" id="UP000253517"/>
    </source>
</evidence>
<proteinExistence type="predicted"/>
<evidence type="ECO:0000259" key="2">
    <source>
        <dbReference type="PROSITE" id="PS51462"/>
    </source>
</evidence>
<keyword evidence="1" id="KW-0378">Hydrolase</keyword>
<dbReference type="Proteomes" id="UP000253517">
    <property type="component" value="Unassembled WGS sequence"/>
</dbReference>
<dbReference type="Gene3D" id="3.90.79.10">
    <property type="entry name" value="Nucleoside Triphosphate Pyrophosphohydrolase"/>
    <property type="match status" value="1"/>
</dbReference>
<protein>
    <submittedName>
        <fullName evidence="3">8-oxo-dGTP pyrophosphatase MutT (NUDIX family)</fullName>
    </submittedName>
</protein>
<dbReference type="InterPro" id="IPR015797">
    <property type="entry name" value="NUDIX_hydrolase-like_dom_sf"/>
</dbReference>
<dbReference type="Pfam" id="PF00293">
    <property type="entry name" value="NUDIX"/>
    <property type="match status" value="1"/>
</dbReference>
<dbReference type="GO" id="GO:0016787">
    <property type="term" value="F:hydrolase activity"/>
    <property type="evidence" value="ECO:0007669"/>
    <property type="project" value="UniProtKB-KW"/>
</dbReference>
<accession>A0A369AC21</accession>
<sequence>MKKKLSIRVYAIFQTEDGKIPVLREKYQGLELLKFPGGGMVWGEGVIDTLKRELYEELGMRHFSYELFFIYEKPIISIFNPEVSVVTIYYIVTSKENLSIRKQTPVKKDNALLEILYLPLEESSCNLLTFENDRLALKTFLQRQQTQMRNTEC</sequence>